<gene>
    <name evidence="1" type="ORF">N788_09715</name>
</gene>
<evidence type="ECO:0000313" key="2">
    <source>
        <dbReference type="Proteomes" id="UP000029085"/>
    </source>
</evidence>
<comment type="caution">
    <text evidence="1">The sequence shown here is derived from an EMBL/GenBank/DDBJ whole genome shotgun (WGS) entry which is preliminary data.</text>
</comment>
<evidence type="ECO:0008006" key="3">
    <source>
        <dbReference type="Google" id="ProtNLM"/>
    </source>
</evidence>
<proteinExistence type="predicted"/>
<dbReference type="Proteomes" id="UP000029085">
    <property type="component" value="Unassembled WGS sequence"/>
</dbReference>
<reference evidence="2" key="1">
    <citation type="submission" date="2013-08" db="EMBL/GenBank/DDBJ databases">
        <title>Genome sequencing of Arenimonas donghaensis.</title>
        <authorList>
            <person name="Chen F."/>
            <person name="Wang G."/>
        </authorList>
    </citation>
    <scope>NUCLEOTIDE SEQUENCE [LARGE SCALE GENOMIC DNA]</scope>
    <source>
        <strain evidence="2">HO3-R19</strain>
    </source>
</reference>
<dbReference type="STRING" id="1121014.N788_09715"/>
<name>A0A087MKQ7_9GAMM</name>
<dbReference type="PATRIC" id="fig|1121014.3.peg.702"/>
<dbReference type="Gene3D" id="3.40.50.1820">
    <property type="entry name" value="alpha/beta hydrolase"/>
    <property type="match status" value="1"/>
</dbReference>
<dbReference type="OrthoDB" id="264572at2"/>
<dbReference type="InterPro" id="IPR029058">
    <property type="entry name" value="AB_hydrolase_fold"/>
</dbReference>
<sequence>MTGHVIISHGLESGPGASKASALAKVAGQLGWTHERPDYRDLDSAGPLGDVRSRIHRLAERAHLVTRRPLVLAGSSMGAYISAHVSREVPVNGLFLMAPPVALDVEPRTLKAAMVPTRIIHGWEDELIPALDVVRWAQRRLDPVLLVPDSHRLAAHVEFCAEEFGRFLQMLSA</sequence>
<organism evidence="1 2">
    <name type="scientific">Arenimonas donghaensis DSM 18148 = HO3-R19</name>
    <dbReference type="NCBI Taxonomy" id="1121014"/>
    <lineage>
        <taxon>Bacteria</taxon>
        <taxon>Pseudomonadati</taxon>
        <taxon>Pseudomonadota</taxon>
        <taxon>Gammaproteobacteria</taxon>
        <taxon>Lysobacterales</taxon>
        <taxon>Lysobacteraceae</taxon>
        <taxon>Arenimonas</taxon>
    </lineage>
</organism>
<evidence type="ECO:0000313" key="1">
    <source>
        <dbReference type="EMBL" id="KFL37460.1"/>
    </source>
</evidence>
<keyword evidence="2" id="KW-1185">Reference proteome</keyword>
<dbReference type="AlphaFoldDB" id="A0A087MKQ7"/>
<protein>
    <recommendedName>
        <fullName evidence="3">AB hydrolase-1 domain-containing protein</fullName>
    </recommendedName>
</protein>
<dbReference type="RefSeq" id="WP_034221043.1">
    <property type="nucleotide sequence ID" value="NZ_AVCJ01000003.1"/>
</dbReference>
<dbReference type="SUPFAM" id="SSF53474">
    <property type="entry name" value="alpha/beta-Hydrolases"/>
    <property type="match status" value="1"/>
</dbReference>
<accession>A0A087MKQ7</accession>
<reference evidence="1 2" key="2">
    <citation type="journal article" date="2015" name="Stand. Genomic Sci.">
        <title>High quality draft genomic sequence of Arenimonas donghaensis DSM 18148(T).</title>
        <authorList>
            <person name="Chen F."/>
            <person name="Wang H."/>
            <person name="Cao Y."/>
            <person name="Li X."/>
            <person name="Wang G."/>
        </authorList>
    </citation>
    <scope>NUCLEOTIDE SEQUENCE [LARGE SCALE GENOMIC DNA]</scope>
    <source>
        <strain evidence="1 2">HO3-R19</strain>
    </source>
</reference>
<dbReference type="EMBL" id="AVCJ01000003">
    <property type="protein sequence ID" value="KFL37460.1"/>
    <property type="molecule type" value="Genomic_DNA"/>
</dbReference>